<gene>
    <name evidence="4" type="ORF">D7322_06310</name>
</gene>
<name>A0A420W1G5_9SPHI</name>
<dbReference type="InterPro" id="IPR013783">
    <property type="entry name" value="Ig-like_fold"/>
</dbReference>
<dbReference type="SUPFAM" id="SSF81296">
    <property type="entry name" value="E set domains"/>
    <property type="match status" value="1"/>
</dbReference>
<dbReference type="PANTHER" id="PTHR10357">
    <property type="entry name" value="ALPHA-AMYLASE FAMILY MEMBER"/>
    <property type="match status" value="1"/>
</dbReference>
<feature type="domain" description="Glycosyl hydrolase family 13 catalytic" evidence="3">
    <location>
        <begin position="135"/>
        <end position="532"/>
    </location>
</feature>
<dbReference type="AlphaFoldDB" id="A0A420W1G5"/>
<dbReference type="CDD" id="cd11340">
    <property type="entry name" value="AmyAc_bac_CMD_like_3"/>
    <property type="match status" value="1"/>
</dbReference>
<dbReference type="InterPro" id="IPR019492">
    <property type="entry name" value="Cyclo-malto-dextrinase_C"/>
</dbReference>
<protein>
    <submittedName>
        <fullName evidence="4">Alpha-amylase</fullName>
    </submittedName>
</protein>
<evidence type="ECO:0000313" key="5">
    <source>
        <dbReference type="Proteomes" id="UP000282423"/>
    </source>
</evidence>
<dbReference type="EMBL" id="RBWS01000005">
    <property type="protein sequence ID" value="RKO72410.1"/>
    <property type="molecule type" value="Genomic_DNA"/>
</dbReference>
<reference evidence="4 5" key="1">
    <citation type="submission" date="2018-10" db="EMBL/GenBank/DDBJ databases">
        <title>Sphingobacterium sp. M05W1-28.</title>
        <authorList>
            <person name="Cai H."/>
        </authorList>
    </citation>
    <scope>NUCLEOTIDE SEQUENCE [LARGE SCALE GENOMIC DNA]</scope>
    <source>
        <strain evidence="4 5">M05W1-28</strain>
    </source>
</reference>
<dbReference type="SUPFAM" id="SSF51011">
    <property type="entry name" value="Glycosyl hydrolase domain"/>
    <property type="match status" value="1"/>
</dbReference>
<dbReference type="InterPro" id="IPR013780">
    <property type="entry name" value="Glyco_hydro_b"/>
</dbReference>
<evidence type="ECO:0000256" key="1">
    <source>
        <dbReference type="ARBA" id="ARBA00022801"/>
    </source>
</evidence>
<dbReference type="Gene3D" id="2.60.40.1180">
    <property type="entry name" value="Golgi alpha-mannosidase II"/>
    <property type="match status" value="1"/>
</dbReference>
<sequence length="622" mass="71680">MPTKLKKTIRLTAGIVALTALGWSPLKGQSIQRVEPLNWWVGMENPTVQLVIYGPQIGKSEVQVDDKGVELIQVNRVENPNYLFLDLKISASAKPGWSTFTFSQGKKKWTYRYELKQRNQGVKAQGVNSKDLIYLIMPDRFANGNKANDRVKGMLDQSLNRDSMYLRHGGDLEGVINKLDYLQDLGVTSVWMTPVLTNDMPLASYHGYANTETYHIDPRFGSNETYVQLGEQLHKRRMKLIFDVVPNHIGSFHWTVKDKPMADWLNEWPSYTQTSYKDQTIFDPYASAADKKKMVKGWFVPTMPDMNQQNPYVQNYLTQSHIWWIETAGIDGFRIDTYPYNDLDFMAQWTDRIQREYPQFTFFGETWVHGVANQAYFLGGKHVGQEVDSKLMGVTDFQLNYAIGDALNQKTEWTAGANKLYSTLASDYQYPQPEWNVLFLDNHDKDRFFSVVGENIQKYKSAMAWLLTTRGIPQLYYGAEILMKNFSNPDGLLREDFQGGFAGDKNDKFTASGRTEAEQDMWTFVRTLANYRKQHAVLQSGKTMQYVPEDGIYVYFRYNEQQTVMVIMNCNDQEMEVKLDRFAERNAKATGYVDVISQQGLKLVDNKVKLAAYETKVLDLKF</sequence>
<keyword evidence="1" id="KW-0378">Hydrolase</keyword>
<keyword evidence="5" id="KW-1185">Reference proteome</keyword>
<dbReference type="OrthoDB" id="9806009at2"/>
<dbReference type="InterPro" id="IPR015171">
    <property type="entry name" value="Cyc-maltodext_N"/>
</dbReference>
<keyword evidence="2" id="KW-0326">Glycosidase</keyword>
<comment type="caution">
    <text evidence="4">The sequence shown here is derived from an EMBL/GenBank/DDBJ whole genome shotgun (WGS) entry which is preliminary data.</text>
</comment>
<dbReference type="RefSeq" id="WP_121122372.1">
    <property type="nucleotide sequence ID" value="NZ_RBWS01000005.1"/>
</dbReference>
<dbReference type="PANTHER" id="PTHR10357:SF210">
    <property type="entry name" value="MALTODEXTRIN GLUCOSIDASE"/>
    <property type="match status" value="1"/>
</dbReference>
<organism evidence="4 5">
    <name type="scientific">Sphingobacterium puteale</name>
    <dbReference type="NCBI Taxonomy" id="2420510"/>
    <lineage>
        <taxon>Bacteria</taxon>
        <taxon>Pseudomonadati</taxon>
        <taxon>Bacteroidota</taxon>
        <taxon>Sphingobacteriia</taxon>
        <taxon>Sphingobacteriales</taxon>
        <taxon>Sphingobacteriaceae</taxon>
        <taxon>Sphingobacterium</taxon>
    </lineage>
</organism>
<dbReference type="Gene3D" id="2.60.40.10">
    <property type="entry name" value="Immunoglobulins"/>
    <property type="match status" value="1"/>
</dbReference>
<dbReference type="GO" id="GO:0016798">
    <property type="term" value="F:hydrolase activity, acting on glycosyl bonds"/>
    <property type="evidence" value="ECO:0007669"/>
    <property type="project" value="UniProtKB-KW"/>
</dbReference>
<dbReference type="Pfam" id="PF09087">
    <property type="entry name" value="Cyc-maltodext_N"/>
    <property type="match status" value="1"/>
</dbReference>
<dbReference type="InterPro" id="IPR017853">
    <property type="entry name" value="GH"/>
</dbReference>
<dbReference type="SUPFAM" id="SSF51445">
    <property type="entry name" value="(Trans)glycosidases"/>
    <property type="match status" value="1"/>
</dbReference>
<dbReference type="SMART" id="SM00642">
    <property type="entry name" value="Aamy"/>
    <property type="match status" value="1"/>
</dbReference>
<dbReference type="InterPro" id="IPR006047">
    <property type="entry name" value="GH13_cat_dom"/>
</dbReference>
<evidence type="ECO:0000259" key="3">
    <source>
        <dbReference type="SMART" id="SM00642"/>
    </source>
</evidence>
<dbReference type="Pfam" id="PF10438">
    <property type="entry name" value="Cyc-maltodext_C"/>
    <property type="match status" value="1"/>
</dbReference>
<evidence type="ECO:0000256" key="2">
    <source>
        <dbReference type="ARBA" id="ARBA00023295"/>
    </source>
</evidence>
<dbReference type="GO" id="GO:0005975">
    <property type="term" value="P:carbohydrate metabolic process"/>
    <property type="evidence" value="ECO:0007669"/>
    <property type="project" value="InterPro"/>
</dbReference>
<accession>A0A420W1G5</accession>
<dbReference type="Gene3D" id="3.20.20.80">
    <property type="entry name" value="Glycosidases"/>
    <property type="match status" value="1"/>
</dbReference>
<dbReference type="InterPro" id="IPR014756">
    <property type="entry name" value="Ig_E-set"/>
</dbReference>
<proteinExistence type="predicted"/>
<dbReference type="Proteomes" id="UP000282423">
    <property type="component" value="Unassembled WGS sequence"/>
</dbReference>
<evidence type="ECO:0000313" key="4">
    <source>
        <dbReference type="EMBL" id="RKO72410.1"/>
    </source>
</evidence>
<dbReference type="Pfam" id="PF00128">
    <property type="entry name" value="Alpha-amylase"/>
    <property type="match status" value="1"/>
</dbReference>